<dbReference type="PANTHER" id="PTHR13789">
    <property type="entry name" value="MONOOXYGENASE"/>
    <property type="match status" value="1"/>
</dbReference>
<evidence type="ECO:0000313" key="8">
    <source>
        <dbReference type="Proteomes" id="UP000551327"/>
    </source>
</evidence>
<dbReference type="EMBL" id="JACLAX010000011">
    <property type="protein sequence ID" value="MBC2669867.1"/>
    <property type="molecule type" value="Genomic_DNA"/>
</dbReference>
<dbReference type="Proteomes" id="UP000551327">
    <property type="component" value="Unassembled WGS sequence"/>
</dbReference>
<keyword evidence="5 7" id="KW-0503">Monooxygenase</keyword>
<comment type="caution">
    <text evidence="7">The sequence shown here is derived from an EMBL/GenBank/DDBJ whole genome shotgun (WGS) entry which is preliminary data.</text>
</comment>
<sequence>MSRPETVLIVGGGIAGMTASAALAQQGFKVTLLEAAPAFGEIGAGLTLTPNAMKGLDFIGICEAATAVGVEPTRQRIQHWRDGRTLIAFDRSTQRATYGAPYITVHRADLHAVMTAAAERAGVTMIAGANVIDSAGTTVTCADGRTFSADVLVGADGVKSVIRRRFEATAPHFTGHVAWRCLVPVTPEIQDLSDFPGVIIGPGAMLNRYNVRGSQIMNFVFFARQEGWNEEGWTTPADPAELQAIYGHWCDDAQRMLAAAVRQPLFKWAINAREPLASWVLDDSVTLLGDAAHAMTPFLGHGAACGIEDAVVLARALAASASAGEGLARYQAARHARATFIQRESNANADRMQGQDTDLFGLEGTKDEESLGLFTYDPRTVTV</sequence>
<keyword evidence="3" id="KW-0274">FAD</keyword>
<dbReference type="PRINTS" id="PR00420">
    <property type="entry name" value="RNGMNOXGNASE"/>
</dbReference>
<dbReference type="InterPro" id="IPR050493">
    <property type="entry name" value="FAD-dep_Monooxygenase_BioMet"/>
</dbReference>
<dbReference type="InterPro" id="IPR036188">
    <property type="entry name" value="FAD/NAD-bd_sf"/>
</dbReference>
<protein>
    <submittedName>
        <fullName evidence="7">FAD-dependent monooxygenase</fullName>
    </submittedName>
</protein>
<dbReference type="GO" id="GO:0004497">
    <property type="term" value="F:monooxygenase activity"/>
    <property type="evidence" value="ECO:0007669"/>
    <property type="project" value="UniProtKB-KW"/>
</dbReference>
<keyword evidence="4" id="KW-0560">Oxidoreductase</keyword>
<evidence type="ECO:0000256" key="5">
    <source>
        <dbReference type="ARBA" id="ARBA00023033"/>
    </source>
</evidence>
<dbReference type="AlphaFoldDB" id="A0A7X1KQL9"/>
<dbReference type="RefSeq" id="WP_185679728.1">
    <property type="nucleotide sequence ID" value="NZ_JACLAX010000011.1"/>
</dbReference>
<dbReference type="SUPFAM" id="SSF54373">
    <property type="entry name" value="FAD-linked reductases, C-terminal domain"/>
    <property type="match status" value="1"/>
</dbReference>
<name>A0A7X1KQL9_9SPHN</name>
<evidence type="ECO:0000256" key="1">
    <source>
        <dbReference type="ARBA" id="ARBA00001974"/>
    </source>
</evidence>
<keyword evidence="2" id="KW-0285">Flavoprotein</keyword>
<dbReference type="Gene3D" id="3.50.50.60">
    <property type="entry name" value="FAD/NAD(P)-binding domain"/>
    <property type="match status" value="1"/>
</dbReference>
<evidence type="ECO:0000259" key="6">
    <source>
        <dbReference type="Pfam" id="PF01494"/>
    </source>
</evidence>
<dbReference type="InterPro" id="IPR002938">
    <property type="entry name" value="FAD-bd"/>
</dbReference>
<reference evidence="7 8" key="1">
    <citation type="submission" date="2020-08" db="EMBL/GenBank/DDBJ databases">
        <title>The genome sequence of type strain Novosphingobium piscinae KCTC 42194.</title>
        <authorList>
            <person name="Liu Y."/>
        </authorList>
    </citation>
    <scope>NUCLEOTIDE SEQUENCE [LARGE SCALE GENOMIC DNA]</scope>
    <source>
        <strain evidence="7 8">KCTC 42194</strain>
    </source>
</reference>
<evidence type="ECO:0000256" key="4">
    <source>
        <dbReference type="ARBA" id="ARBA00023002"/>
    </source>
</evidence>
<feature type="domain" description="FAD-binding" evidence="6">
    <location>
        <begin position="6"/>
        <end position="341"/>
    </location>
</feature>
<evidence type="ECO:0000256" key="3">
    <source>
        <dbReference type="ARBA" id="ARBA00022827"/>
    </source>
</evidence>
<dbReference type="GO" id="GO:0071949">
    <property type="term" value="F:FAD binding"/>
    <property type="evidence" value="ECO:0007669"/>
    <property type="project" value="InterPro"/>
</dbReference>
<organism evidence="7 8">
    <name type="scientific">Novosphingobium piscinae</name>
    <dbReference type="NCBI Taxonomy" id="1507448"/>
    <lineage>
        <taxon>Bacteria</taxon>
        <taxon>Pseudomonadati</taxon>
        <taxon>Pseudomonadota</taxon>
        <taxon>Alphaproteobacteria</taxon>
        <taxon>Sphingomonadales</taxon>
        <taxon>Sphingomonadaceae</taxon>
        <taxon>Novosphingobium</taxon>
    </lineage>
</organism>
<evidence type="ECO:0000256" key="2">
    <source>
        <dbReference type="ARBA" id="ARBA00022630"/>
    </source>
</evidence>
<dbReference type="Pfam" id="PF01494">
    <property type="entry name" value="FAD_binding_3"/>
    <property type="match status" value="1"/>
</dbReference>
<dbReference type="PANTHER" id="PTHR13789:SF318">
    <property type="entry name" value="GERANYLGERANYL DIPHOSPHATE REDUCTASE"/>
    <property type="match status" value="1"/>
</dbReference>
<dbReference type="SUPFAM" id="SSF51905">
    <property type="entry name" value="FAD/NAD(P)-binding domain"/>
    <property type="match status" value="1"/>
</dbReference>
<accession>A0A7X1KQL9</accession>
<proteinExistence type="predicted"/>
<gene>
    <name evidence="7" type="ORF">H7F53_11990</name>
</gene>
<keyword evidence="8" id="KW-1185">Reference proteome</keyword>
<comment type="cofactor">
    <cofactor evidence="1">
        <name>FAD</name>
        <dbReference type="ChEBI" id="CHEBI:57692"/>
    </cofactor>
</comment>
<evidence type="ECO:0000313" key="7">
    <source>
        <dbReference type="EMBL" id="MBC2669867.1"/>
    </source>
</evidence>